<comment type="caution">
    <text evidence="4">Lacks conserved residue(s) required for the propagation of feature annotation.</text>
</comment>
<dbReference type="InterPro" id="IPR029001">
    <property type="entry name" value="ITPase-like_fam"/>
</dbReference>
<dbReference type="EC" id="3.6.1.9" evidence="4"/>
<feature type="site" description="Important for substrate specificity" evidence="4">
    <location>
        <position position="95"/>
    </location>
</feature>
<dbReference type="HAMAP" id="MF_00528">
    <property type="entry name" value="Maf"/>
    <property type="match status" value="1"/>
</dbReference>
<accession>A0A554W8P8</accession>
<dbReference type="PIRSF" id="PIRSF006305">
    <property type="entry name" value="Maf"/>
    <property type="match status" value="1"/>
</dbReference>
<dbReference type="Pfam" id="PF02545">
    <property type="entry name" value="Maf"/>
    <property type="match status" value="1"/>
</dbReference>
<keyword evidence="4" id="KW-0963">Cytoplasm</keyword>
<comment type="function">
    <text evidence="4">Nucleoside triphosphate pyrophosphatase that hydrolyzes dTTP and UTP. May have a dual role in cell division arrest and in preventing the incorporation of modified nucleotides into cellular nucleic acids.</text>
</comment>
<dbReference type="InterPro" id="IPR003697">
    <property type="entry name" value="Maf-like"/>
</dbReference>
<comment type="caution">
    <text evidence="5">The sequence shown here is derived from an EMBL/GenBank/DDBJ whole genome shotgun (WGS) entry which is preliminary data.</text>
</comment>
<dbReference type="Gene3D" id="3.90.950.10">
    <property type="match status" value="1"/>
</dbReference>
<dbReference type="RefSeq" id="WP_143890300.1">
    <property type="nucleotide sequence ID" value="NZ_VJNB01000005.1"/>
</dbReference>
<feature type="site" description="Important for substrate specificity" evidence="4">
    <location>
        <position position="177"/>
    </location>
</feature>
<evidence type="ECO:0000313" key="6">
    <source>
        <dbReference type="Proteomes" id="UP000315736"/>
    </source>
</evidence>
<dbReference type="PANTHER" id="PTHR43213">
    <property type="entry name" value="BIFUNCTIONAL DTTP/UTP PYROPHOSPHATASE/METHYLTRANSFERASE PROTEIN-RELATED"/>
    <property type="match status" value="1"/>
</dbReference>
<dbReference type="GO" id="GO:0036221">
    <property type="term" value="F:UTP diphosphatase activity"/>
    <property type="evidence" value="ECO:0007669"/>
    <property type="project" value="RHEA"/>
</dbReference>
<dbReference type="GO" id="GO:0036218">
    <property type="term" value="F:dTTP diphosphatase activity"/>
    <property type="evidence" value="ECO:0007669"/>
    <property type="project" value="RHEA"/>
</dbReference>
<dbReference type="PANTHER" id="PTHR43213:SF5">
    <property type="entry name" value="BIFUNCTIONAL DTTP_UTP PYROPHOSPHATASE_METHYLTRANSFERASE PROTEIN-RELATED"/>
    <property type="match status" value="1"/>
</dbReference>
<feature type="site" description="Important for substrate specificity" evidence="4">
    <location>
        <position position="26"/>
    </location>
</feature>
<dbReference type="OrthoDB" id="9807767at2"/>
<keyword evidence="6" id="KW-1185">Reference proteome</keyword>
<dbReference type="Proteomes" id="UP000315736">
    <property type="component" value="Unassembled WGS sequence"/>
</dbReference>
<name>A0A554W8P8_9BURK</name>
<dbReference type="GO" id="GO:0005737">
    <property type="term" value="C:cytoplasm"/>
    <property type="evidence" value="ECO:0007669"/>
    <property type="project" value="UniProtKB-SubCell"/>
</dbReference>
<dbReference type="CDD" id="cd00555">
    <property type="entry name" value="Maf"/>
    <property type="match status" value="1"/>
</dbReference>
<comment type="catalytic activity">
    <reaction evidence="4">
        <text>UTP + H2O = UMP + diphosphate + H(+)</text>
        <dbReference type="Rhea" id="RHEA:29395"/>
        <dbReference type="ChEBI" id="CHEBI:15377"/>
        <dbReference type="ChEBI" id="CHEBI:15378"/>
        <dbReference type="ChEBI" id="CHEBI:33019"/>
        <dbReference type="ChEBI" id="CHEBI:46398"/>
        <dbReference type="ChEBI" id="CHEBI:57865"/>
        <dbReference type="EC" id="3.6.1.9"/>
    </reaction>
</comment>
<evidence type="ECO:0000256" key="1">
    <source>
        <dbReference type="ARBA" id="ARBA00001968"/>
    </source>
</evidence>
<dbReference type="SUPFAM" id="SSF52972">
    <property type="entry name" value="ITPase-like"/>
    <property type="match status" value="1"/>
</dbReference>
<evidence type="ECO:0000313" key="5">
    <source>
        <dbReference type="EMBL" id="TSE19941.1"/>
    </source>
</evidence>
<dbReference type="AlphaFoldDB" id="A0A554W8P8"/>
<dbReference type="GO" id="GO:0009117">
    <property type="term" value="P:nucleotide metabolic process"/>
    <property type="evidence" value="ECO:0007669"/>
    <property type="project" value="UniProtKB-KW"/>
</dbReference>
<evidence type="ECO:0000256" key="4">
    <source>
        <dbReference type="HAMAP-Rule" id="MF_00528"/>
    </source>
</evidence>
<evidence type="ECO:0000256" key="2">
    <source>
        <dbReference type="ARBA" id="ARBA00022801"/>
    </source>
</evidence>
<organism evidence="5 6">
    <name type="scientific">Tepidimonas alkaliphilus</name>
    <dbReference type="NCBI Taxonomy" id="2588942"/>
    <lineage>
        <taxon>Bacteria</taxon>
        <taxon>Pseudomonadati</taxon>
        <taxon>Pseudomonadota</taxon>
        <taxon>Betaproteobacteria</taxon>
        <taxon>Burkholderiales</taxon>
        <taxon>Tepidimonas</taxon>
    </lineage>
</organism>
<keyword evidence="2 4" id="KW-0378">Hydrolase</keyword>
<comment type="catalytic activity">
    <reaction evidence="4">
        <text>dTTP + H2O = dTMP + diphosphate + H(+)</text>
        <dbReference type="Rhea" id="RHEA:28534"/>
        <dbReference type="ChEBI" id="CHEBI:15377"/>
        <dbReference type="ChEBI" id="CHEBI:15378"/>
        <dbReference type="ChEBI" id="CHEBI:33019"/>
        <dbReference type="ChEBI" id="CHEBI:37568"/>
        <dbReference type="ChEBI" id="CHEBI:63528"/>
        <dbReference type="EC" id="3.6.1.9"/>
    </reaction>
</comment>
<feature type="active site" description="Proton acceptor" evidence="4">
    <location>
        <position position="94"/>
    </location>
</feature>
<dbReference type="NCBIfam" id="TIGR00172">
    <property type="entry name" value="maf"/>
    <property type="match status" value="1"/>
</dbReference>
<reference evidence="5 6" key="1">
    <citation type="submission" date="2019-07" db="EMBL/GenBank/DDBJ databases">
        <title>Tepidimonas alkaliphilus YIM 72238 draft genome.</title>
        <authorList>
            <person name="Da Costa M.S."/>
            <person name="Froufe H.J.C."/>
            <person name="Egas C."/>
            <person name="Albuquerque L."/>
        </authorList>
    </citation>
    <scope>NUCLEOTIDE SEQUENCE [LARGE SCALE GENOMIC DNA]</scope>
    <source>
        <strain evidence="5 6">YIM 72238</strain>
    </source>
</reference>
<comment type="cofactor">
    <cofactor evidence="1 4">
        <name>a divalent metal cation</name>
        <dbReference type="ChEBI" id="CHEBI:60240"/>
    </cofactor>
</comment>
<comment type="similarity">
    <text evidence="4">Belongs to the Maf family. YhdE subfamily.</text>
</comment>
<keyword evidence="3 4" id="KW-0546">Nucleotide metabolism</keyword>
<comment type="subcellular location">
    <subcellularLocation>
        <location evidence="4">Cytoplasm</location>
    </subcellularLocation>
</comment>
<dbReference type="EMBL" id="VJNB01000005">
    <property type="protein sequence ID" value="TSE19941.1"/>
    <property type="molecule type" value="Genomic_DNA"/>
</dbReference>
<evidence type="ECO:0000256" key="3">
    <source>
        <dbReference type="ARBA" id="ARBA00023080"/>
    </source>
</evidence>
<proteinExistence type="inferred from homology"/>
<protein>
    <recommendedName>
        <fullName evidence="4">dTTP/UTP pyrophosphatase</fullName>
        <shortName evidence="4">dTTPase/UTPase</shortName>
        <ecNumber evidence="4">3.6.1.9</ecNumber>
    </recommendedName>
    <alternativeName>
        <fullName evidence="4">Nucleoside triphosphate pyrophosphatase</fullName>
    </alternativeName>
    <alternativeName>
        <fullName evidence="4">Nucleotide pyrophosphatase</fullName>
        <shortName evidence="4">Nucleotide PPase</shortName>
    </alternativeName>
</protein>
<gene>
    <name evidence="5" type="primary">yhdE</name>
    <name evidence="5" type="ORF">Talka_01291</name>
</gene>
<sequence>MNDAAAPPDLPADGRPWVYLASQSPRRQALLREWGVQPVLLLPDPHEDAEALEAPQPGEAPAAYVRRVTRAKLAAALARLRRRGWPGGVVLAADTTVALDGAILGKPADADAARAMLARLSGRTHEVLTAVAVAAGGRRWLRLSRSRVALRALAPAEIDAYVASGEPFGKAGSYAIQGRAALWVRRIVGSHSGIVGLPAFETGALLARAGLALLR</sequence>